<sequence>MRFAPIPLSQRTPAQHELIQFYRQGWRSELSAEHDVLGGPLEAMTRAPDFLARLVSGLADYDRDHSTLPKRLVEFGILITARATRSSYEWRMHRPWAEREGIPADTIDSLQHGEKPHPMKEDEATLFSFLDELLHKQKVSDSTFNAATSMFGERGVVDICWLAGLYRAVALVLVAADANSSEVLWQQGSVE</sequence>
<name>A0ABP8HL86_9BURK</name>
<evidence type="ECO:0000313" key="1">
    <source>
        <dbReference type="EMBL" id="GAA4340482.1"/>
    </source>
</evidence>
<dbReference type="EMBL" id="BAABGJ010000017">
    <property type="protein sequence ID" value="GAA4340482.1"/>
    <property type="molecule type" value="Genomic_DNA"/>
</dbReference>
<dbReference type="PANTHER" id="PTHR34846">
    <property type="entry name" value="4-CARBOXYMUCONOLACTONE DECARBOXYLASE FAMILY PROTEIN (AFU_ORTHOLOGUE AFUA_6G11590)"/>
    <property type="match status" value="1"/>
</dbReference>
<dbReference type="RefSeq" id="WP_345537641.1">
    <property type="nucleotide sequence ID" value="NZ_BAABGJ010000017.1"/>
</dbReference>
<gene>
    <name evidence="1" type="ORF">GCM10023165_20460</name>
</gene>
<evidence type="ECO:0000313" key="2">
    <source>
        <dbReference type="Proteomes" id="UP001500975"/>
    </source>
</evidence>
<organism evidence="1 2">
    <name type="scientific">Variovorax defluvii</name>
    <dbReference type="NCBI Taxonomy" id="913761"/>
    <lineage>
        <taxon>Bacteria</taxon>
        <taxon>Pseudomonadati</taxon>
        <taxon>Pseudomonadota</taxon>
        <taxon>Betaproteobacteria</taxon>
        <taxon>Burkholderiales</taxon>
        <taxon>Comamonadaceae</taxon>
        <taxon>Variovorax</taxon>
    </lineage>
</organism>
<reference evidence="2" key="1">
    <citation type="journal article" date="2019" name="Int. J. Syst. Evol. Microbiol.">
        <title>The Global Catalogue of Microorganisms (GCM) 10K type strain sequencing project: providing services to taxonomists for standard genome sequencing and annotation.</title>
        <authorList>
            <consortium name="The Broad Institute Genomics Platform"/>
            <consortium name="The Broad Institute Genome Sequencing Center for Infectious Disease"/>
            <person name="Wu L."/>
            <person name="Ma J."/>
        </authorList>
    </citation>
    <scope>NUCLEOTIDE SEQUENCE [LARGE SCALE GENOMIC DNA]</scope>
    <source>
        <strain evidence="2">JCM 17804</strain>
    </source>
</reference>
<dbReference type="InterPro" id="IPR029032">
    <property type="entry name" value="AhpD-like"/>
</dbReference>
<evidence type="ECO:0008006" key="3">
    <source>
        <dbReference type="Google" id="ProtNLM"/>
    </source>
</evidence>
<dbReference type="PANTHER" id="PTHR34846:SF11">
    <property type="entry name" value="4-CARBOXYMUCONOLACTONE DECARBOXYLASE FAMILY PROTEIN (AFU_ORTHOLOGUE AFUA_6G11590)"/>
    <property type="match status" value="1"/>
</dbReference>
<proteinExistence type="predicted"/>
<dbReference type="Proteomes" id="UP001500975">
    <property type="component" value="Unassembled WGS sequence"/>
</dbReference>
<dbReference type="SUPFAM" id="SSF69118">
    <property type="entry name" value="AhpD-like"/>
    <property type="match status" value="1"/>
</dbReference>
<comment type="caution">
    <text evidence="1">The sequence shown here is derived from an EMBL/GenBank/DDBJ whole genome shotgun (WGS) entry which is preliminary data.</text>
</comment>
<protein>
    <recommendedName>
        <fullName evidence="3">Carboxymuconolactone decarboxylase family protein</fullName>
    </recommendedName>
</protein>
<keyword evidence="2" id="KW-1185">Reference proteome</keyword>
<dbReference type="Gene3D" id="1.20.1290.10">
    <property type="entry name" value="AhpD-like"/>
    <property type="match status" value="1"/>
</dbReference>
<accession>A0ABP8HL86</accession>